<name>A0ABU6ZCH4_9FABA</name>
<organism evidence="2 3">
    <name type="scientific">Stylosanthes scabra</name>
    <dbReference type="NCBI Taxonomy" id="79078"/>
    <lineage>
        <taxon>Eukaryota</taxon>
        <taxon>Viridiplantae</taxon>
        <taxon>Streptophyta</taxon>
        <taxon>Embryophyta</taxon>
        <taxon>Tracheophyta</taxon>
        <taxon>Spermatophyta</taxon>
        <taxon>Magnoliopsida</taxon>
        <taxon>eudicotyledons</taxon>
        <taxon>Gunneridae</taxon>
        <taxon>Pentapetalae</taxon>
        <taxon>rosids</taxon>
        <taxon>fabids</taxon>
        <taxon>Fabales</taxon>
        <taxon>Fabaceae</taxon>
        <taxon>Papilionoideae</taxon>
        <taxon>50 kb inversion clade</taxon>
        <taxon>dalbergioids sensu lato</taxon>
        <taxon>Dalbergieae</taxon>
        <taxon>Pterocarpus clade</taxon>
        <taxon>Stylosanthes</taxon>
    </lineage>
</organism>
<dbReference type="Proteomes" id="UP001341840">
    <property type="component" value="Unassembled WGS sequence"/>
</dbReference>
<feature type="region of interest" description="Disordered" evidence="1">
    <location>
        <begin position="114"/>
        <end position="134"/>
    </location>
</feature>
<evidence type="ECO:0000313" key="2">
    <source>
        <dbReference type="EMBL" id="MED6219478.1"/>
    </source>
</evidence>
<accession>A0ABU6ZCH4</accession>
<proteinExistence type="predicted"/>
<reference evidence="2 3" key="1">
    <citation type="journal article" date="2023" name="Plants (Basel)">
        <title>Bridging the Gap: Combining Genomics and Transcriptomics Approaches to Understand Stylosanthes scabra, an Orphan Legume from the Brazilian Caatinga.</title>
        <authorList>
            <person name="Ferreira-Neto J.R.C."/>
            <person name="da Silva M.D."/>
            <person name="Binneck E."/>
            <person name="de Melo N.F."/>
            <person name="da Silva R.H."/>
            <person name="de Melo A.L.T.M."/>
            <person name="Pandolfi V."/>
            <person name="Bustamante F.O."/>
            <person name="Brasileiro-Vidal A.C."/>
            <person name="Benko-Iseppon A.M."/>
        </authorList>
    </citation>
    <scope>NUCLEOTIDE SEQUENCE [LARGE SCALE GENOMIC DNA]</scope>
    <source>
        <tissue evidence="2">Leaves</tissue>
    </source>
</reference>
<gene>
    <name evidence="2" type="ORF">PIB30_036166</name>
</gene>
<comment type="caution">
    <text evidence="2">The sequence shown here is derived from an EMBL/GenBank/DDBJ whole genome shotgun (WGS) entry which is preliminary data.</text>
</comment>
<evidence type="ECO:0000256" key="1">
    <source>
        <dbReference type="SAM" id="MobiDB-lite"/>
    </source>
</evidence>
<sequence length="166" mass="18944">MNIGTTLHGKAGNFNNGTYVARRVRILRPSELGGNCSGYWARLAQIHVKPPLRRPKANTRPKSIMNPLRTRTKGRQHRLLNPHKIGLISTSILYGFVTQDQDRIYTDLKQNKKGAARMLSGTERPKKKKGRENGEQLPFGWRELVAGGDLAWLFSRIRKHVRNFGY</sequence>
<evidence type="ECO:0000313" key="3">
    <source>
        <dbReference type="Proteomes" id="UP001341840"/>
    </source>
</evidence>
<keyword evidence="3" id="KW-1185">Reference proteome</keyword>
<protein>
    <submittedName>
        <fullName evidence="2">Uncharacterized protein</fullName>
    </submittedName>
</protein>
<dbReference type="EMBL" id="JASCZI010272036">
    <property type="protein sequence ID" value="MED6219478.1"/>
    <property type="molecule type" value="Genomic_DNA"/>
</dbReference>